<proteinExistence type="predicted"/>
<dbReference type="Pfam" id="PF06271">
    <property type="entry name" value="RDD"/>
    <property type="match status" value="1"/>
</dbReference>
<dbReference type="PANTHER" id="PTHR36115">
    <property type="entry name" value="PROLINE-RICH ANTIGEN HOMOLOG-RELATED"/>
    <property type="match status" value="1"/>
</dbReference>
<keyword evidence="3 6" id="KW-0812">Transmembrane</keyword>
<evidence type="ECO:0000256" key="4">
    <source>
        <dbReference type="ARBA" id="ARBA00022989"/>
    </source>
</evidence>
<evidence type="ECO:0000313" key="9">
    <source>
        <dbReference type="Proteomes" id="UP001223743"/>
    </source>
</evidence>
<dbReference type="EMBL" id="JAUSWJ010000001">
    <property type="protein sequence ID" value="MDQ0514438.1"/>
    <property type="molecule type" value="Genomic_DNA"/>
</dbReference>
<comment type="subcellular location">
    <subcellularLocation>
        <location evidence="1">Cell membrane</location>
        <topology evidence="1">Multi-pass membrane protein</topology>
    </subcellularLocation>
</comment>
<protein>
    <submittedName>
        <fullName evidence="8">RDD family membrane protein YckC</fullName>
    </submittedName>
</protein>
<name>A0ABU0M0Q0_9HYPH</name>
<evidence type="ECO:0000256" key="2">
    <source>
        <dbReference type="ARBA" id="ARBA00022475"/>
    </source>
</evidence>
<accession>A0ABU0M0Q0</accession>
<feature type="transmembrane region" description="Helical" evidence="6">
    <location>
        <begin position="32"/>
        <end position="56"/>
    </location>
</feature>
<sequence>MAISEPDFYVAGEFYDPAREPELYAGVLGRRMLAFIVDVVLIGVFDVIAALVVVALGLVTFGVGWFLFALPLFAIVGVLYVALTLGGPKAATPGMRLMGLTIRASDGSRIGPILAGIHVILYWASISLLTPFILLIALFSNRKRLLHDMLIGAVVLNRAPLQATGR</sequence>
<keyword evidence="4 6" id="KW-1133">Transmembrane helix</keyword>
<feature type="transmembrane region" description="Helical" evidence="6">
    <location>
        <begin position="120"/>
        <end position="139"/>
    </location>
</feature>
<gene>
    <name evidence="8" type="ORF">QO015_000051</name>
</gene>
<organism evidence="8 9">
    <name type="scientific">Kaistia geumhonensis</name>
    <dbReference type="NCBI Taxonomy" id="410839"/>
    <lineage>
        <taxon>Bacteria</taxon>
        <taxon>Pseudomonadati</taxon>
        <taxon>Pseudomonadota</taxon>
        <taxon>Alphaproteobacteria</taxon>
        <taxon>Hyphomicrobiales</taxon>
        <taxon>Kaistiaceae</taxon>
        <taxon>Kaistia</taxon>
    </lineage>
</organism>
<evidence type="ECO:0000256" key="1">
    <source>
        <dbReference type="ARBA" id="ARBA00004651"/>
    </source>
</evidence>
<feature type="domain" description="RDD" evidence="7">
    <location>
        <begin position="28"/>
        <end position="151"/>
    </location>
</feature>
<dbReference type="PANTHER" id="PTHR36115:SF6">
    <property type="entry name" value="PROLINE-RICH ANTIGEN HOMOLOG"/>
    <property type="match status" value="1"/>
</dbReference>
<feature type="transmembrane region" description="Helical" evidence="6">
    <location>
        <begin position="63"/>
        <end position="83"/>
    </location>
</feature>
<dbReference type="Proteomes" id="UP001223743">
    <property type="component" value="Unassembled WGS sequence"/>
</dbReference>
<keyword evidence="9" id="KW-1185">Reference proteome</keyword>
<evidence type="ECO:0000256" key="6">
    <source>
        <dbReference type="SAM" id="Phobius"/>
    </source>
</evidence>
<reference evidence="8 9" key="1">
    <citation type="submission" date="2023-07" db="EMBL/GenBank/DDBJ databases">
        <title>Genomic Encyclopedia of Type Strains, Phase IV (KMG-IV): sequencing the most valuable type-strain genomes for metagenomic binning, comparative biology and taxonomic classification.</title>
        <authorList>
            <person name="Goeker M."/>
        </authorList>
    </citation>
    <scope>NUCLEOTIDE SEQUENCE [LARGE SCALE GENOMIC DNA]</scope>
    <source>
        <strain evidence="8 9">B1-1</strain>
    </source>
</reference>
<keyword evidence="2" id="KW-1003">Cell membrane</keyword>
<dbReference type="RefSeq" id="WP_266282240.1">
    <property type="nucleotide sequence ID" value="NZ_JAPKNF010000001.1"/>
</dbReference>
<dbReference type="InterPro" id="IPR051791">
    <property type="entry name" value="Pra-immunoreactive"/>
</dbReference>
<evidence type="ECO:0000256" key="3">
    <source>
        <dbReference type="ARBA" id="ARBA00022692"/>
    </source>
</evidence>
<evidence type="ECO:0000256" key="5">
    <source>
        <dbReference type="ARBA" id="ARBA00023136"/>
    </source>
</evidence>
<comment type="caution">
    <text evidence="8">The sequence shown here is derived from an EMBL/GenBank/DDBJ whole genome shotgun (WGS) entry which is preliminary data.</text>
</comment>
<evidence type="ECO:0000313" key="8">
    <source>
        <dbReference type="EMBL" id="MDQ0514438.1"/>
    </source>
</evidence>
<dbReference type="InterPro" id="IPR010432">
    <property type="entry name" value="RDD"/>
</dbReference>
<evidence type="ECO:0000259" key="7">
    <source>
        <dbReference type="Pfam" id="PF06271"/>
    </source>
</evidence>
<keyword evidence="5 6" id="KW-0472">Membrane</keyword>